<accession>A0A109RN17</accession>
<dbReference type="KEGG" id="lut:Lupro_03095"/>
<dbReference type="STRING" id="1622118.Lupro_03095"/>
<reference evidence="2" key="1">
    <citation type="submission" date="2015-12" db="EMBL/GenBank/DDBJ databases">
        <title>Complete genome sequence of Lutibacter profundus strain LP1.</title>
        <authorList>
            <person name="Wissuwa J."/>
            <person name="Le Moine Bauer S."/>
            <person name="Stokke R."/>
            <person name="Dahle H."/>
            <person name="Steen I.H."/>
        </authorList>
    </citation>
    <scope>NUCLEOTIDE SEQUENCE [LARGE SCALE GENOMIC DNA]</scope>
    <source>
        <strain evidence="2">LP1</strain>
    </source>
</reference>
<evidence type="ECO:0000313" key="1">
    <source>
        <dbReference type="EMBL" id="AMC10302.1"/>
    </source>
</evidence>
<proteinExistence type="predicted"/>
<sequence length="70" mass="8328">MKKIKNSMKIKILLLFVLITLTNCEKDNYLDSSDLELISQRQNILFNSFKKDFTLKNFKNNFIKNNLQVN</sequence>
<reference evidence="1 2" key="2">
    <citation type="journal article" date="2016" name="Int. J. Syst. Evol. Microbiol.">
        <title>Lutibacter profundi sp. nov., isolated from a deep-sea hydrothermal system on the Arctic Mid-Ocean Ridge and emended description of the genus Lutibacter.</title>
        <authorList>
            <person name="Le Moine Bauer S."/>
            <person name="Roalkvam I."/>
            <person name="Steen I.H."/>
            <person name="Dahle H."/>
        </authorList>
    </citation>
    <scope>NUCLEOTIDE SEQUENCE [LARGE SCALE GENOMIC DNA]</scope>
    <source>
        <strain evidence="1 2">LP1</strain>
    </source>
</reference>
<evidence type="ECO:0000313" key="2">
    <source>
        <dbReference type="Proteomes" id="UP000059672"/>
    </source>
</evidence>
<dbReference type="AlphaFoldDB" id="A0A109RN17"/>
<dbReference type="Proteomes" id="UP000059672">
    <property type="component" value="Chromosome"/>
</dbReference>
<gene>
    <name evidence="1" type="ORF">Lupro_03095</name>
</gene>
<organism evidence="1 2">
    <name type="scientific">Lutibacter profundi</name>
    <dbReference type="NCBI Taxonomy" id="1622118"/>
    <lineage>
        <taxon>Bacteria</taxon>
        <taxon>Pseudomonadati</taxon>
        <taxon>Bacteroidota</taxon>
        <taxon>Flavobacteriia</taxon>
        <taxon>Flavobacteriales</taxon>
        <taxon>Flavobacteriaceae</taxon>
        <taxon>Lutibacter</taxon>
    </lineage>
</organism>
<keyword evidence="2" id="KW-1185">Reference proteome</keyword>
<name>A0A109RN17_9FLAO</name>
<protein>
    <submittedName>
        <fullName evidence="1">Uncharacterized protein</fullName>
    </submittedName>
</protein>
<dbReference type="EMBL" id="CP013355">
    <property type="protein sequence ID" value="AMC10302.1"/>
    <property type="molecule type" value="Genomic_DNA"/>
</dbReference>